<keyword evidence="3" id="KW-1003">Cell membrane</keyword>
<dbReference type="AlphaFoldDB" id="A0A447R3A4"/>
<dbReference type="GO" id="GO:0005886">
    <property type="term" value="C:plasma membrane"/>
    <property type="evidence" value="ECO:0007669"/>
    <property type="project" value="UniProtKB-SubCell"/>
</dbReference>
<organism evidence="8 9">
    <name type="scientific">Salmonella enterica subsp. arizonae</name>
    <dbReference type="NCBI Taxonomy" id="59203"/>
    <lineage>
        <taxon>Bacteria</taxon>
        <taxon>Pseudomonadati</taxon>
        <taxon>Pseudomonadota</taxon>
        <taxon>Gammaproteobacteria</taxon>
        <taxon>Enterobacterales</taxon>
        <taxon>Enterobacteriaceae</taxon>
        <taxon>Salmonella</taxon>
    </lineage>
</organism>
<evidence type="ECO:0000256" key="6">
    <source>
        <dbReference type="ARBA" id="ARBA00023136"/>
    </source>
</evidence>
<feature type="transmembrane region" description="Helical" evidence="7">
    <location>
        <begin position="63"/>
        <end position="86"/>
    </location>
</feature>
<dbReference type="SUPFAM" id="SSF103473">
    <property type="entry name" value="MFS general substrate transporter"/>
    <property type="match status" value="1"/>
</dbReference>
<dbReference type="Gene3D" id="1.20.1250.20">
    <property type="entry name" value="MFS general substrate transporter like domains"/>
    <property type="match status" value="1"/>
</dbReference>
<protein>
    <submittedName>
        <fullName evidence="8">Export protein</fullName>
    </submittedName>
</protein>
<keyword evidence="4 7" id="KW-0812">Transmembrane</keyword>
<accession>A0A447R3A4</accession>
<evidence type="ECO:0000256" key="4">
    <source>
        <dbReference type="ARBA" id="ARBA00022692"/>
    </source>
</evidence>
<dbReference type="EMBL" id="LR134156">
    <property type="protein sequence ID" value="VEA76663.1"/>
    <property type="molecule type" value="Genomic_DNA"/>
</dbReference>
<keyword evidence="6 7" id="KW-0472">Membrane</keyword>
<sequence length="151" mass="16097">MNALTFGLLITALSGFAQGQSLALIGAELLVLVVVGFFFVRRQLSLTVPLLPIDLLRIPLFSLSIGTSICSFCAQMLAMVSLPFYLQTVLGRSEVETGLLLTPWPLATMVMAPLAGYLIERFHAGLLGALGMVIMAAGLFALVMLPDSPPM</sequence>
<name>A0A447R3A4_SALER</name>
<dbReference type="Proteomes" id="UP000275676">
    <property type="component" value="Chromosome"/>
</dbReference>
<feature type="transmembrane region" description="Helical" evidence="7">
    <location>
        <begin position="126"/>
        <end position="145"/>
    </location>
</feature>
<evidence type="ECO:0000256" key="2">
    <source>
        <dbReference type="ARBA" id="ARBA00022448"/>
    </source>
</evidence>
<evidence type="ECO:0000256" key="5">
    <source>
        <dbReference type="ARBA" id="ARBA00022989"/>
    </source>
</evidence>
<evidence type="ECO:0000256" key="7">
    <source>
        <dbReference type="SAM" id="Phobius"/>
    </source>
</evidence>
<feature type="transmembrane region" description="Helical" evidence="7">
    <location>
        <begin position="98"/>
        <end position="119"/>
    </location>
</feature>
<gene>
    <name evidence="8" type="ORF">NCTC10047_02556</name>
</gene>
<comment type="subcellular location">
    <subcellularLocation>
        <location evidence="1">Cell inner membrane</location>
        <topology evidence="1">Multi-pass membrane protein</topology>
    </subcellularLocation>
</comment>
<evidence type="ECO:0000313" key="9">
    <source>
        <dbReference type="Proteomes" id="UP000275676"/>
    </source>
</evidence>
<evidence type="ECO:0000256" key="1">
    <source>
        <dbReference type="ARBA" id="ARBA00004429"/>
    </source>
</evidence>
<keyword evidence="3" id="KW-0997">Cell inner membrane</keyword>
<dbReference type="InterPro" id="IPR036259">
    <property type="entry name" value="MFS_trans_sf"/>
</dbReference>
<dbReference type="PANTHER" id="PTHR42718">
    <property type="entry name" value="MAJOR FACILITATOR SUPERFAMILY MULTIDRUG TRANSPORTER MFSC"/>
    <property type="match status" value="1"/>
</dbReference>
<keyword evidence="5 7" id="KW-1133">Transmembrane helix</keyword>
<reference evidence="8 9" key="1">
    <citation type="submission" date="2018-12" db="EMBL/GenBank/DDBJ databases">
        <authorList>
            <consortium name="Pathogen Informatics"/>
        </authorList>
    </citation>
    <scope>NUCLEOTIDE SEQUENCE [LARGE SCALE GENOMIC DNA]</scope>
    <source>
        <strain evidence="8 9">NCTC10047</strain>
    </source>
</reference>
<dbReference type="PANTHER" id="PTHR42718:SF9">
    <property type="entry name" value="MAJOR FACILITATOR SUPERFAMILY MULTIDRUG TRANSPORTER MFSC"/>
    <property type="match status" value="1"/>
</dbReference>
<keyword evidence="2" id="KW-0813">Transport</keyword>
<evidence type="ECO:0000256" key="3">
    <source>
        <dbReference type="ARBA" id="ARBA00022519"/>
    </source>
</evidence>
<evidence type="ECO:0000313" key="8">
    <source>
        <dbReference type="EMBL" id="VEA76663.1"/>
    </source>
</evidence>
<proteinExistence type="predicted"/>